<accession>A0A182YG75</accession>
<dbReference type="VEuPathDB" id="VectorBase:ASTE001417"/>
<reference evidence="2" key="1">
    <citation type="journal article" date="2014" name="Genome Biol.">
        <title>Genome analysis of a major urban malaria vector mosquito, Anopheles stephensi.</title>
        <authorList>
            <person name="Jiang X."/>
            <person name="Peery A."/>
            <person name="Hall A.B."/>
            <person name="Sharma A."/>
            <person name="Chen X.G."/>
            <person name="Waterhouse R.M."/>
            <person name="Komissarov A."/>
            <person name="Riehle M.M."/>
            <person name="Shouche Y."/>
            <person name="Sharakhova M.V."/>
            <person name="Lawson D."/>
            <person name="Pakpour N."/>
            <person name="Arensburger P."/>
            <person name="Davidson V.L."/>
            <person name="Eiglmeier K."/>
            <person name="Emrich S."/>
            <person name="George P."/>
            <person name="Kennedy R.C."/>
            <person name="Mane S.P."/>
            <person name="Maslen G."/>
            <person name="Oringanje C."/>
            <person name="Qi Y."/>
            <person name="Settlage R."/>
            <person name="Tojo M."/>
            <person name="Tubio J.M."/>
            <person name="Unger M.F."/>
            <person name="Wang B."/>
            <person name="Vernick K.D."/>
            <person name="Ribeiro J.M."/>
            <person name="James A.A."/>
            <person name="Michel K."/>
            <person name="Riehle M.A."/>
            <person name="Luckhart S."/>
            <person name="Sharakhov I.V."/>
            <person name="Tu Z."/>
        </authorList>
    </citation>
    <scope>NUCLEOTIDE SEQUENCE [LARGE SCALE GENOMIC DNA]</scope>
    <source>
        <strain evidence="2">Indian</strain>
    </source>
</reference>
<organism evidence="1 2">
    <name type="scientific">Anopheles stephensi</name>
    <name type="common">Indo-Pakistan malaria mosquito</name>
    <dbReference type="NCBI Taxonomy" id="30069"/>
    <lineage>
        <taxon>Eukaryota</taxon>
        <taxon>Metazoa</taxon>
        <taxon>Ecdysozoa</taxon>
        <taxon>Arthropoda</taxon>
        <taxon>Hexapoda</taxon>
        <taxon>Insecta</taxon>
        <taxon>Pterygota</taxon>
        <taxon>Neoptera</taxon>
        <taxon>Endopterygota</taxon>
        <taxon>Diptera</taxon>
        <taxon>Nematocera</taxon>
        <taxon>Culicoidea</taxon>
        <taxon>Culicidae</taxon>
        <taxon>Anophelinae</taxon>
        <taxon>Anopheles</taxon>
    </lineage>
</organism>
<dbReference type="AlphaFoldDB" id="A0A182YG75"/>
<dbReference type="STRING" id="30069.A0A182YG75"/>
<proteinExistence type="predicted"/>
<protein>
    <submittedName>
        <fullName evidence="1">Uncharacterized protein</fullName>
    </submittedName>
</protein>
<dbReference type="Proteomes" id="UP000076408">
    <property type="component" value="Unassembled WGS sequence"/>
</dbReference>
<evidence type="ECO:0000313" key="2">
    <source>
        <dbReference type="Proteomes" id="UP000076408"/>
    </source>
</evidence>
<dbReference type="EnsemblMetazoa" id="ASTEI07461-RA">
    <property type="protein sequence ID" value="ASTEI07461-PA"/>
    <property type="gene ID" value="ASTEI07461"/>
</dbReference>
<dbReference type="VEuPathDB" id="VectorBase:ASTEI07461"/>
<evidence type="ECO:0000313" key="1">
    <source>
        <dbReference type="EnsemblMetazoa" id="ASTEI07461-PA"/>
    </source>
</evidence>
<keyword evidence="2" id="KW-1185">Reference proteome</keyword>
<sequence length="143" mass="15564">MTCLASDRVFFGKLLNSKAFCAGYTNAHPNIPPNGTIGDPILAHPNIRLIIDPTVDGINICTSSMRGINPSATNTPGCCGRIDGSNNCNSTVQTVSGDQIFRKDELVLNSEIVTEYNRYIITGWKENGSDSKQLQRYLLPTVD</sequence>
<name>A0A182YG75_ANOST</name>
<reference evidence="1" key="2">
    <citation type="submission" date="2020-05" db="UniProtKB">
        <authorList>
            <consortium name="EnsemblMetazoa"/>
        </authorList>
    </citation>
    <scope>IDENTIFICATION</scope>
    <source>
        <strain evidence="1">Indian</strain>
    </source>
</reference>